<dbReference type="InterPro" id="IPR045607">
    <property type="entry name" value="DUF6452"/>
</dbReference>
<keyword evidence="2" id="KW-1185">Reference proteome</keyword>
<evidence type="ECO:0000313" key="2">
    <source>
        <dbReference type="Proteomes" id="UP001597163"/>
    </source>
</evidence>
<dbReference type="PROSITE" id="PS51257">
    <property type="entry name" value="PROKAR_LIPOPROTEIN"/>
    <property type="match status" value="1"/>
</dbReference>
<protein>
    <submittedName>
        <fullName evidence="1">DUF6452 family protein</fullName>
    </submittedName>
</protein>
<evidence type="ECO:0000313" key="1">
    <source>
        <dbReference type="EMBL" id="MFD1162420.1"/>
    </source>
</evidence>
<reference evidence="2" key="1">
    <citation type="journal article" date="2019" name="Int. J. Syst. Evol. Microbiol.">
        <title>The Global Catalogue of Microorganisms (GCM) 10K type strain sequencing project: providing services to taxonomists for standard genome sequencing and annotation.</title>
        <authorList>
            <consortium name="The Broad Institute Genomics Platform"/>
            <consortium name="The Broad Institute Genome Sequencing Center for Infectious Disease"/>
            <person name="Wu L."/>
            <person name="Ma J."/>
        </authorList>
    </citation>
    <scope>NUCLEOTIDE SEQUENCE [LARGE SCALE GENOMIC DNA]</scope>
    <source>
        <strain evidence="2">CCUG 63246</strain>
    </source>
</reference>
<proteinExistence type="predicted"/>
<name>A0ABW3RBE2_9FLAO</name>
<accession>A0ABW3RBE2</accession>
<comment type="caution">
    <text evidence="1">The sequence shown here is derived from an EMBL/GenBank/DDBJ whole genome shotgun (WGS) entry which is preliminary data.</text>
</comment>
<dbReference type="Proteomes" id="UP001597163">
    <property type="component" value="Unassembled WGS sequence"/>
</dbReference>
<dbReference type="Pfam" id="PF20050">
    <property type="entry name" value="DUF6452"/>
    <property type="match status" value="1"/>
</dbReference>
<dbReference type="RefSeq" id="WP_311938751.1">
    <property type="nucleotide sequence ID" value="NZ_JAVSCK010000002.1"/>
</dbReference>
<dbReference type="EMBL" id="JBHTLJ010000002">
    <property type="protein sequence ID" value="MFD1162420.1"/>
    <property type="molecule type" value="Genomic_DNA"/>
</dbReference>
<gene>
    <name evidence="1" type="ORF">ACFQ2E_08335</name>
</gene>
<sequence>MKYFKYLFLPIMVLVIGITASCERDDICPESTSTTPSLIIDAFDIDNQEDVKNVFDLVVAGIGNNSVLPGYAITRTANLILPLKTTEDTTQYVLINEATINDNGTPDDTTDDFYDGNQDIITISYTREEVFVSRACGYKTIFKDVEVVVETDSDNWIQLIQPVNNPQSVEDETATHFNLFH</sequence>
<organism evidence="1 2">
    <name type="scientific">Hwangdonia seohaensis</name>
    <dbReference type="NCBI Taxonomy" id="1240727"/>
    <lineage>
        <taxon>Bacteria</taxon>
        <taxon>Pseudomonadati</taxon>
        <taxon>Bacteroidota</taxon>
        <taxon>Flavobacteriia</taxon>
        <taxon>Flavobacteriales</taxon>
        <taxon>Flavobacteriaceae</taxon>
        <taxon>Hwangdonia</taxon>
    </lineage>
</organism>